<keyword evidence="2 7" id="KW-0732">Signal</keyword>
<dbReference type="PANTHER" id="PTHR43649:SF33">
    <property type="entry name" value="POLYGALACTURONAN_RHAMNOGALACTURONAN-BINDING PROTEIN YTCQ"/>
    <property type="match status" value="1"/>
</dbReference>
<proteinExistence type="predicted"/>
<keyword evidence="9" id="KW-1185">Reference proteome</keyword>
<keyword evidence="1" id="KW-1003">Cell membrane</keyword>
<evidence type="ECO:0000256" key="5">
    <source>
        <dbReference type="ARBA" id="ARBA00023288"/>
    </source>
</evidence>
<evidence type="ECO:0000256" key="1">
    <source>
        <dbReference type="ARBA" id="ARBA00022475"/>
    </source>
</evidence>
<dbReference type="Proteomes" id="UP000198855">
    <property type="component" value="Unassembled WGS sequence"/>
</dbReference>
<evidence type="ECO:0000256" key="7">
    <source>
        <dbReference type="SAM" id="SignalP"/>
    </source>
</evidence>
<name>A0A1I1UYV4_9BACL</name>
<keyword evidence="4" id="KW-0564">Palmitate</keyword>
<dbReference type="RefSeq" id="WP_175532744.1">
    <property type="nucleotide sequence ID" value="NZ_FOMT01000001.1"/>
</dbReference>
<dbReference type="PANTHER" id="PTHR43649">
    <property type="entry name" value="ARABINOSE-BINDING PROTEIN-RELATED"/>
    <property type="match status" value="1"/>
</dbReference>
<dbReference type="AlphaFoldDB" id="A0A1I1UYV4"/>
<evidence type="ECO:0000313" key="9">
    <source>
        <dbReference type="Proteomes" id="UP000198855"/>
    </source>
</evidence>
<dbReference type="STRING" id="1045775.SAMN05216378_1302"/>
<feature type="region of interest" description="Disordered" evidence="6">
    <location>
        <begin position="25"/>
        <end position="62"/>
    </location>
</feature>
<evidence type="ECO:0000256" key="6">
    <source>
        <dbReference type="SAM" id="MobiDB-lite"/>
    </source>
</evidence>
<keyword evidence="8" id="KW-0813">Transport</keyword>
<dbReference type="InterPro" id="IPR006059">
    <property type="entry name" value="SBP"/>
</dbReference>
<dbReference type="Pfam" id="PF01547">
    <property type="entry name" value="SBP_bac_1"/>
    <property type="match status" value="1"/>
</dbReference>
<organism evidence="8 9">
    <name type="scientific">Paenibacillus catalpae</name>
    <dbReference type="NCBI Taxonomy" id="1045775"/>
    <lineage>
        <taxon>Bacteria</taxon>
        <taxon>Bacillati</taxon>
        <taxon>Bacillota</taxon>
        <taxon>Bacilli</taxon>
        <taxon>Bacillales</taxon>
        <taxon>Paenibacillaceae</taxon>
        <taxon>Paenibacillus</taxon>
    </lineage>
</organism>
<dbReference type="EMBL" id="FOMT01000001">
    <property type="protein sequence ID" value="SFD75966.1"/>
    <property type="molecule type" value="Genomic_DNA"/>
</dbReference>
<reference evidence="9" key="1">
    <citation type="submission" date="2016-10" db="EMBL/GenBank/DDBJ databases">
        <authorList>
            <person name="Varghese N."/>
            <person name="Submissions S."/>
        </authorList>
    </citation>
    <scope>NUCLEOTIDE SEQUENCE [LARGE SCALE GENOMIC DNA]</scope>
    <source>
        <strain evidence="9">CGMCC 1.10784</strain>
    </source>
</reference>
<feature type="signal peptide" evidence="7">
    <location>
        <begin position="1"/>
        <end position="19"/>
    </location>
</feature>
<dbReference type="Gene3D" id="3.40.190.10">
    <property type="entry name" value="Periplasmic binding protein-like II"/>
    <property type="match status" value="1"/>
</dbReference>
<evidence type="ECO:0000256" key="2">
    <source>
        <dbReference type="ARBA" id="ARBA00022729"/>
    </source>
</evidence>
<keyword evidence="8" id="KW-0762">Sugar transport</keyword>
<keyword evidence="3" id="KW-0472">Membrane</keyword>
<evidence type="ECO:0000256" key="4">
    <source>
        <dbReference type="ARBA" id="ARBA00023139"/>
    </source>
</evidence>
<evidence type="ECO:0000256" key="3">
    <source>
        <dbReference type="ARBA" id="ARBA00023136"/>
    </source>
</evidence>
<dbReference type="SUPFAM" id="SSF53850">
    <property type="entry name" value="Periplasmic binding protein-like II"/>
    <property type="match status" value="1"/>
</dbReference>
<protein>
    <submittedName>
        <fullName evidence="8">Multiple sugar transport system substrate-binding protein</fullName>
    </submittedName>
</protein>
<dbReference type="InterPro" id="IPR050490">
    <property type="entry name" value="Bact_solute-bd_prot1"/>
</dbReference>
<keyword evidence="5" id="KW-0449">Lipoprotein</keyword>
<dbReference type="PROSITE" id="PS51257">
    <property type="entry name" value="PROKAR_LIPOPROTEIN"/>
    <property type="match status" value="1"/>
</dbReference>
<gene>
    <name evidence="8" type="ORF">SAMN05216378_1302</name>
</gene>
<accession>A0A1I1UYV4</accession>
<evidence type="ECO:0000313" key="8">
    <source>
        <dbReference type="EMBL" id="SFD75966.1"/>
    </source>
</evidence>
<sequence>MNKMGLILLSVALIVLTLAACSNNRSTSGSGDTAEETGLVNGQPGTTTGANPGEEEATSSSGKKTIIFSSFWPNEQYEQAAKAYEAAHPDISIKLQYGLSEEYSDDGGGKQTDSDIEKFTASTNAAMLAGKGPDLLDLRYLAADDYERHHLLEDLQSRMAGDKTFNKMNYFANVLDGGNSETGQFSLPLSFSLSGMVGDKAAIAATGVKFDDRAWTWDDFMTTGRELVAAKGKYDAAVVSGEGYQVGGTDYFVRSIVADNYGRFVDETSRKASFDSPAFAGLLKQIKSMYNDGVAGSNGRGYFINVSILSPEDYLTSLHAFGDETAFYVKPHADEEAAGTSFETRADIGINANSKVKDAAWDFLKYLMDHTSIGLPINKERFHDAIQLLKEQGTITPPSIDSQHSKPFNVDGAQLDQLEGFADAAARKRNESGKVLDIVAANTDAFFTGQKSAEDVARLIQNKAMTVLNE</sequence>
<feature type="chain" id="PRO_5038850807" evidence="7">
    <location>
        <begin position="20"/>
        <end position="470"/>
    </location>
</feature>